<dbReference type="PANTHER" id="PTHR43420">
    <property type="entry name" value="ACETYLTRANSFERASE"/>
    <property type="match status" value="1"/>
</dbReference>
<accession>A0A1X0VAX9</accession>
<dbReference type="CDD" id="cd04301">
    <property type="entry name" value="NAT_SF"/>
    <property type="match status" value="1"/>
</dbReference>
<keyword evidence="4" id="KW-0012">Acyltransferase</keyword>
<dbReference type="PROSITE" id="PS51186">
    <property type="entry name" value="GNAT"/>
    <property type="match status" value="1"/>
</dbReference>
<dbReference type="InterPro" id="IPR016181">
    <property type="entry name" value="Acyl_CoA_acyltransferase"/>
</dbReference>
<dbReference type="GO" id="GO:0008999">
    <property type="term" value="F:protein-N-terminal-alanine acetyltransferase activity"/>
    <property type="evidence" value="ECO:0007669"/>
    <property type="project" value="UniProtKB-EC"/>
</dbReference>
<gene>
    <name evidence="7" type="ORF">BMR96_10760</name>
</gene>
<feature type="domain" description="N-acetyltransferase" evidence="6">
    <location>
        <begin position="1"/>
        <end position="137"/>
    </location>
</feature>
<dbReference type="PANTHER" id="PTHR43420:SF44">
    <property type="entry name" value="ACETYLTRANSFERASE YPEA"/>
    <property type="match status" value="1"/>
</dbReference>
<dbReference type="GO" id="GO:0005737">
    <property type="term" value="C:cytoplasm"/>
    <property type="evidence" value="ECO:0007669"/>
    <property type="project" value="UniProtKB-SubCell"/>
</dbReference>
<keyword evidence="3 7" id="KW-0808">Transferase</keyword>
<dbReference type="InterPro" id="IPR000182">
    <property type="entry name" value="GNAT_dom"/>
</dbReference>
<organism evidence="7 8">
    <name type="scientific">Leuconostoc pseudomesenteroides</name>
    <dbReference type="NCBI Taxonomy" id="33968"/>
    <lineage>
        <taxon>Bacteria</taxon>
        <taxon>Bacillati</taxon>
        <taxon>Bacillota</taxon>
        <taxon>Bacilli</taxon>
        <taxon>Lactobacillales</taxon>
        <taxon>Lactobacillaceae</taxon>
        <taxon>Leuconostoc</taxon>
    </lineage>
</organism>
<dbReference type="Gene3D" id="3.40.630.30">
    <property type="match status" value="1"/>
</dbReference>
<protein>
    <recommendedName>
        <fullName evidence="5">[Ribosomal protein bS18]-alanine N-acetyltransferase</fullName>
        <ecNumber evidence="5">2.3.1.266</ecNumber>
    </recommendedName>
</protein>
<keyword evidence="2 5" id="KW-0963">Cytoplasm</keyword>
<comment type="catalytic activity">
    <reaction evidence="5">
        <text>N-terminal L-alanyl-[ribosomal protein bS18] + acetyl-CoA = N-terminal N(alpha)-acetyl-L-alanyl-[ribosomal protein bS18] + CoA + H(+)</text>
        <dbReference type="Rhea" id="RHEA:43756"/>
        <dbReference type="Rhea" id="RHEA-COMP:10676"/>
        <dbReference type="Rhea" id="RHEA-COMP:10677"/>
        <dbReference type="ChEBI" id="CHEBI:15378"/>
        <dbReference type="ChEBI" id="CHEBI:57287"/>
        <dbReference type="ChEBI" id="CHEBI:57288"/>
        <dbReference type="ChEBI" id="CHEBI:64718"/>
        <dbReference type="ChEBI" id="CHEBI:83683"/>
        <dbReference type="EC" id="2.3.1.266"/>
    </reaction>
</comment>
<dbReference type="EMBL" id="MPLS01000187">
    <property type="protein sequence ID" value="ORI95984.1"/>
    <property type="molecule type" value="Genomic_DNA"/>
</dbReference>
<dbReference type="EC" id="2.3.1.266" evidence="5"/>
<dbReference type="InterPro" id="IPR050680">
    <property type="entry name" value="YpeA/RimI_acetyltransf"/>
</dbReference>
<evidence type="ECO:0000256" key="4">
    <source>
        <dbReference type="ARBA" id="ARBA00023315"/>
    </source>
</evidence>
<name>A0A1X0VAX9_LEUPS</name>
<dbReference type="AlphaFoldDB" id="A0A1X0VAX9"/>
<evidence type="ECO:0000256" key="1">
    <source>
        <dbReference type="ARBA" id="ARBA00005395"/>
    </source>
</evidence>
<dbReference type="SUPFAM" id="SSF55729">
    <property type="entry name" value="Acyl-CoA N-acyltransferases (Nat)"/>
    <property type="match status" value="1"/>
</dbReference>
<evidence type="ECO:0000256" key="2">
    <source>
        <dbReference type="ARBA" id="ARBA00022490"/>
    </source>
</evidence>
<dbReference type="Pfam" id="PF13673">
    <property type="entry name" value="Acetyltransf_10"/>
    <property type="match status" value="1"/>
</dbReference>
<sequence>MMIRRATTEDIDLLWHIADAAFGSSPWPKSVFEHDLASPRTAYFIGDGGFVGVTTILDEAEIVSVAVHPDYQKQGVAQNIFKHIFNMKQVTRFLLEVSAQNGGAQALYRKLGFTEYYRREKYYRNGDDAIMMEKKID</sequence>
<reference evidence="7 8" key="1">
    <citation type="journal article" date="2017" name="Front. Microbiol.">
        <title>Genomic Characterization of Dairy Associated Leuconostoc Species and Diversity of Leuconostocs in Undefined Mixed Mesophilic Starter Cultures.</title>
        <authorList>
            <person name="Frantzen C.A."/>
            <person name="Kot W."/>
            <person name="Pedersen T.B."/>
            <person name="Ardo Y.M."/>
            <person name="Broadbent J.R."/>
            <person name="Neve H."/>
            <person name="Hansen L.H."/>
            <person name="Dal Bello F."/>
            <person name="Ostlie H.M."/>
            <person name="Kleppen H.P."/>
            <person name="Vogensen F.K."/>
            <person name="Holo H."/>
        </authorList>
    </citation>
    <scope>NUCLEOTIDE SEQUENCE [LARGE SCALE GENOMIC DNA]</scope>
    <source>
        <strain evidence="7 8">LMGCF08</strain>
    </source>
</reference>
<evidence type="ECO:0000256" key="5">
    <source>
        <dbReference type="RuleBase" id="RU363094"/>
    </source>
</evidence>
<comment type="similarity">
    <text evidence="1 5">Belongs to the acetyltransferase family. RimI subfamily.</text>
</comment>
<comment type="function">
    <text evidence="5">Acetylates the N-terminal alanine of ribosomal protein bS18.</text>
</comment>
<comment type="subcellular location">
    <subcellularLocation>
        <location evidence="5">Cytoplasm</location>
    </subcellularLocation>
</comment>
<evidence type="ECO:0000313" key="8">
    <source>
        <dbReference type="Proteomes" id="UP000192288"/>
    </source>
</evidence>
<dbReference type="Proteomes" id="UP000192288">
    <property type="component" value="Unassembled WGS sequence"/>
</dbReference>
<evidence type="ECO:0000259" key="6">
    <source>
        <dbReference type="PROSITE" id="PS51186"/>
    </source>
</evidence>
<comment type="caution">
    <text evidence="7">The sequence shown here is derived from an EMBL/GenBank/DDBJ whole genome shotgun (WGS) entry which is preliminary data.</text>
</comment>
<evidence type="ECO:0000256" key="3">
    <source>
        <dbReference type="ARBA" id="ARBA00022679"/>
    </source>
</evidence>
<evidence type="ECO:0000313" key="7">
    <source>
        <dbReference type="EMBL" id="ORI95984.1"/>
    </source>
</evidence>
<dbReference type="InterPro" id="IPR006464">
    <property type="entry name" value="AcTrfase_RimI/Ard1"/>
</dbReference>
<proteinExistence type="inferred from homology"/>
<dbReference type="NCBIfam" id="TIGR01575">
    <property type="entry name" value="rimI"/>
    <property type="match status" value="1"/>
</dbReference>